<name>A0A1G5CAQ0_9PAST</name>
<keyword evidence="4" id="KW-0804">Transcription</keyword>
<dbReference type="PROSITE" id="PS50931">
    <property type="entry name" value="HTH_LYSR"/>
    <property type="match status" value="1"/>
</dbReference>
<dbReference type="SUPFAM" id="SSF53850">
    <property type="entry name" value="Periplasmic binding protein-like II"/>
    <property type="match status" value="1"/>
</dbReference>
<proteinExistence type="inferred from homology"/>
<dbReference type="RefSeq" id="WP_090655014.1">
    <property type="nucleotide sequence ID" value="NZ_CP015031.1"/>
</dbReference>
<dbReference type="SUPFAM" id="SSF46785">
    <property type="entry name" value="Winged helix' DNA-binding domain"/>
    <property type="match status" value="1"/>
</dbReference>
<keyword evidence="3" id="KW-0238">DNA-binding</keyword>
<gene>
    <name evidence="6" type="ORF">SAMN02910354_01110</name>
</gene>
<dbReference type="InterPro" id="IPR058163">
    <property type="entry name" value="LysR-type_TF_proteobact-type"/>
</dbReference>
<accession>A0A1G5CAQ0</accession>
<dbReference type="Pfam" id="PF00126">
    <property type="entry name" value="HTH_1"/>
    <property type="match status" value="1"/>
</dbReference>
<evidence type="ECO:0000259" key="5">
    <source>
        <dbReference type="PROSITE" id="PS50931"/>
    </source>
</evidence>
<protein>
    <submittedName>
        <fullName evidence="6">Transcriptional regulator, LysR family</fullName>
    </submittedName>
</protein>
<dbReference type="Pfam" id="PF03466">
    <property type="entry name" value="LysR_substrate"/>
    <property type="match status" value="1"/>
</dbReference>
<evidence type="ECO:0000256" key="3">
    <source>
        <dbReference type="ARBA" id="ARBA00023125"/>
    </source>
</evidence>
<dbReference type="Gene3D" id="1.10.10.10">
    <property type="entry name" value="Winged helix-like DNA-binding domain superfamily/Winged helix DNA-binding domain"/>
    <property type="match status" value="1"/>
</dbReference>
<evidence type="ECO:0000313" key="7">
    <source>
        <dbReference type="Proteomes" id="UP000199588"/>
    </source>
</evidence>
<comment type="similarity">
    <text evidence="1">Belongs to the LysR transcriptional regulatory family.</text>
</comment>
<keyword evidence="2" id="KW-0805">Transcription regulation</keyword>
<dbReference type="InterPro" id="IPR036388">
    <property type="entry name" value="WH-like_DNA-bd_sf"/>
</dbReference>
<comment type="caution">
    <text evidence="6">The sequence shown here is derived from an EMBL/GenBank/DDBJ whole genome shotgun (WGS) entry which is preliminary data.</text>
</comment>
<dbReference type="PRINTS" id="PR00039">
    <property type="entry name" value="HTHLYSR"/>
</dbReference>
<dbReference type="PANTHER" id="PTHR30537">
    <property type="entry name" value="HTH-TYPE TRANSCRIPTIONAL REGULATOR"/>
    <property type="match status" value="1"/>
</dbReference>
<dbReference type="InterPro" id="IPR005119">
    <property type="entry name" value="LysR_subst-bd"/>
</dbReference>
<dbReference type="InterPro" id="IPR000847">
    <property type="entry name" value="LysR_HTH_N"/>
</dbReference>
<dbReference type="Gene3D" id="3.40.190.290">
    <property type="match status" value="1"/>
</dbReference>
<evidence type="ECO:0000256" key="2">
    <source>
        <dbReference type="ARBA" id="ARBA00023015"/>
    </source>
</evidence>
<sequence length="309" mass="34417">MHSSIYGYLTVFHTIAAEGSIAGAARKLQMASPSISQSLKLLEQHIGLPLFNRTTRKMELTEAGHHLLASTQDAIAQLSVAVESVQDLSGVPKGVVRMTVPHVGYWLIIEPHLAEFCERYPDIQLEISINDGTVDILKEGFDLGIRFGDKVDEQMVAKKLTAPFRLGLYASSAYQQQFGLPKKIAELKNHRLVGFRFATSNRIFPLSLNNKGEEVSIEMPTPIVVNSLIVAKDVMKSGIALGRFFEPLMSKQADQAAFIPVLEKHWKTFGALYLYYMQHSQKAGRLRAVIEFFTEKAQVEKSNALKALE</sequence>
<organism evidence="6 7">
    <name type="scientific">Basfia succiniciproducens</name>
    <dbReference type="NCBI Taxonomy" id="653940"/>
    <lineage>
        <taxon>Bacteria</taxon>
        <taxon>Pseudomonadati</taxon>
        <taxon>Pseudomonadota</taxon>
        <taxon>Gammaproteobacteria</taxon>
        <taxon>Pasteurellales</taxon>
        <taxon>Pasteurellaceae</taxon>
        <taxon>Basfia</taxon>
    </lineage>
</organism>
<reference evidence="6 7" key="1">
    <citation type="submission" date="2016-10" db="EMBL/GenBank/DDBJ databases">
        <authorList>
            <person name="Varghese N."/>
            <person name="Submissions S."/>
        </authorList>
    </citation>
    <scope>NUCLEOTIDE SEQUENCE [LARGE SCALE GENOMIC DNA]</scope>
    <source>
        <strain evidence="6 7">DSM 22022</strain>
    </source>
</reference>
<dbReference type="Proteomes" id="UP000199588">
    <property type="component" value="Unassembled WGS sequence"/>
</dbReference>
<keyword evidence="7" id="KW-1185">Reference proteome</keyword>
<evidence type="ECO:0000256" key="1">
    <source>
        <dbReference type="ARBA" id="ARBA00009437"/>
    </source>
</evidence>
<feature type="domain" description="HTH lysR-type" evidence="5">
    <location>
        <begin position="9"/>
        <end position="61"/>
    </location>
</feature>
<evidence type="ECO:0000313" key="6">
    <source>
        <dbReference type="EMBL" id="SCX99417.1"/>
    </source>
</evidence>
<evidence type="ECO:0000256" key="4">
    <source>
        <dbReference type="ARBA" id="ARBA00023163"/>
    </source>
</evidence>
<dbReference type="PANTHER" id="PTHR30537:SF5">
    <property type="entry name" value="HTH-TYPE TRANSCRIPTIONAL ACTIVATOR TTDR-RELATED"/>
    <property type="match status" value="1"/>
</dbReference>
<dbReference type="EMBL" id="FMUQ01000007">
    <property type="protein sequence ID" value="SCX99417.1"/>
    <property type="molecule type" value="Genomic_DNA"/>
</dbReference>
<dbReference type="InterPro" id="IPR036390">
    <property type="entry name" value="WH_DNA-bd_sf"/>
</dbReference>